<dbReference type="InterPro" id="IPR010287">
    <property type="entry name" value="DUF892_YciF-like"/>
</dbReference>
<keyword evidence="2" id="KW-1185">Reference proteome</keyword>
<dbReference type="SUPFAM" id="SSF47240">
    <property type="entry name" value="Ferritin-like"/>
    <property type="match status" value="1"/>
</dbReference>
<dbReference type="Gene3D" id="1.20.1260.10">
    <property type="match status" value="1"/>
</dbReference>
<reference evidence="1 2" key="1">
    <citation type="submission" date="2023-01" db="EMBL/GenBank/DDBJ databases">
        <title>Minimal conservation of predation-associated metabolite biosynthetic gene clusters underscores biosynthetic potential of Myxococcota including descriptions for ten novel species: Archangium lansinium sp. nov., Myxococcus landrumus sp. nov., Nannocystis bai.</title>
        <authorList>
            <person name="Ahearne A."/>
            <person name="Stevens C."/>
            <person name="Dowd S."/>
        </authorList>
    </citation>
    <scope>NUCLEOTIDE SEQUENCE [LARGE SCALE GENOMIC DNA]</scope>
    <source>
        <strain evidence="1 2">WIWO2</strain>
    </source>
</reference>
<accession>A0ABT5BQN4</accession>
<dbReference type="EMBL" id="JAQNDK010000001">
    <property type="protein sequence ID" value="MDC0676459.1"/>
    <property type="molecule type" value="Genomic_DNA"/>
</dbReference>
<evidence type="ECO:0000313" key="2">
    <source>
        <dbReference type="Proteomes" id="UP001217485"/>
    </source>
</evidence>
<dbReference type="InterPro" id="IPR012347">
    <property type="entry name" value="Ferritin-like"/>
</dbReference>
<protein>
    <submittedName>
        <fullName evidence="1">DUF892 family protein</fullName>
    </submittedName>
</protein>
<dbReference type="Pfam" id="PF05974">
    <property type="entry name" value="DUF892"/>
    <property type="match status" value="1"/>
</dbReference>
<evidence type="ECO:0000313" key="1">
    <source>
        <dbReference type="EMBL" id="MDC0676459.1"/>
    </source>
</evidence>
<comment type="caution">
    <text evidence="1">The sequence shown here is derived from an EMBL/GenBank/DDBJ whole genome shotgun (WGS) entry which is preliminary data.</text>
</comment>
<name>A0ABT5BQN4_9BACT</name>
<dbReference type="Proteomes" id="UP001217485">
    <property type="component" value="Unassembled WGS sequence"/>
</dbReference>
<sequence>MKKLAQTNRDKAIDLLSERLTFERAGVKLYDSIVEKIGRAADPFLMARLGELKEHRDQEKEHEEWLEAQIRALGGDAHAETDMSRLITVESRGIEQIVLDGDMNPTHLFHALLTAELVDNSGWQLLLELADEADDSEARQAFRRRLHEEEDHLIFTRKVVERLTRKELLGPPGELFTTAHPA</sequence>
<organism evidence="1 2">
    <name type="scientific">Sorangium atrum</name>
    <dbReference type="NCBI Taxonomy" id="2995308"/>
    <lineage>
        <taxon>Bacteria</taxon>
        <taxon>Pseudomonadati</taxon>
        <taxon>Myxococcota</taxon>
        <taxon>Polyangia</taxon>
        <taxon>Polyangiales</taxon>
        <taxon>Polyangiaceae</taxon>
        <taxon>Sorangium</taxon>
    </lineage>
</organism>
<dbReference type="RefSeq" id="WP_272093234.1">
    <property type="nucleotide sequence ID" value="NZ_JAQNDK010000001.1"/>
</dbReference>
<gene>
    <name evidence="1" type="ORF">POL72_01815</name>
</gene>
<proteinExistence type="predicted"/>
<dbReference type="InterPro" id="IPR009078">
    <property type="entry name" value="Ferritin-like_SF"/>
</dbReference>